<evidence type="ECO:0000313" key="3">
    <source>
        <dbReference type="Proteomes" id="UP001497482"/>
    </source>
</evidence>
<gene>
    <name evidence="2" type="ORF">KC01_LOCUS13926</name>
</gene>
<sequence>MEEEEEELEEEEVMEEEEEELEEEEVMEEEEEEEVMEEEEERRVIFSRAVPMAASPLLPAHLRDRMYSRREPEHLAALCGVQAAKCLQTQVE</sequence>
<keyword evidence="3" id="KW-1185">Reference proteome</keyword>
<evidence type="ECO:0000256" key="1">
    <source>
        <dbReference type="SAM" id="MobiDB-lite"/>
    </source>
</evidence>
<evidence type="ECO:0000313" key="2">
    <source>
        <dbReference type="EMBL" id="CAL1583458.1"/>
    </source>
</evidence>
<proteinExistence type="predicted"/>
<feature type="region of interest" description="Disordered" evidence="1">
    <location>
        <begin position="1"/>
        <end position="40"/>
    </location>
</feature>
<dbReference type="Proteomes" id="UP001497482">
    <property type="component" value="Chromosome 16"/>
</dbReference>
<name>A0AAV2K3I7_KNICA</name>
<organism evidence="2 3">
    <name type="scientific">Knipowitschia caucasica</name>
    <name type="common">Caucasian dwarf goby</name>
    <name type="synonym">Pomatoschistus caucasicus</name>
    <dbReference type="NCBI Taxonomy" id="637954"/>
    <lineage>
        <taxon>Eukaryota</taxon>
        <taxon>Metazoa</taxon>
        <taxon>Chordata</taxon>
        <taxon>Craniata</taxon>
        <taxon>Vertebrata</taxon>
        <taxon>Euteleostomi</taxon>
        <taxon>Actinopterygii</taxon>
        <taxon>Neopterygii</taxon>
        <taxon>Teleostei</taxon>
        <taxon>Neoteleostei</taxon>
        <taxon>Acanthomorphata</taxon>
        <taxon>Gobiaria</taxon>
        <taxon>Gobiiformes</taxon>
        <taxon>Gobioidei</taxon>
        <taxon>Gobiidae</taxon>
        <taxon>Gobiinae</taxon>
        <taxon>Knipowitschia</taxon>
    </lineage>
</organism>
<dbReference type="EMBL" id="OZ035838">
    <property type="protein sequence ID" value="CAL1583458.1"/>
    <property type="molecule type" value="Genomic_DNA"/>
</dbReference>
<accession>A0AAV2K3I7</accession>
<reference evidence="2 3" key="1">
    <citation type="submission" date="2024-04" db="EMBL/GenBank/DDBJ databases">
        <authorList>
            <person name="Waldvogel A.-M."/>
            <person name="Schoenle A."/>
        </authorList>
    </citation>
    <scope>NUCLEOTIDE SEQUENCE [LARGE SCALE GENOMIC DNA]</scope>
</reference>
<protein>
    <submittedName>
        <fullName evidence="2">Uncharacterized protein</fullName>
    </submittedName>
</protein>
<dbReference type="AlphaFoldDB" id="A0AAV2K3I7"/>